<dbReference type="InterPro" id="IPR036397">
    <property type="entry name" value="RNaseH_sf"/>
</dbReference>
<organism evidence="1 2">
    <name type="scientific">Trichonephila clavipes</name>
    <name type="common">Golden silk orbweaver</name>
    <name type="synonym">Nephila clavipes</name>
    <dbReference type="NCBI Taxonomy" id="2585209"/>
    <lineage>
        <taxon>Eukaryota</taxon>
        <taxon>Metazoa</taxon>
        <taxon>Ecdysozoa</taxon>
        <taxon>Arthropoda</taxon>
        <taxon>Chelicerata</taxon>
        <taxon>Arachnida</taxon>
        <taxon>Araneae</taxon>
        <taxon>Araneomorphae</taxon>
        <taxon>Entelegynae</taxon>
        <taxon>Araneoidea</taxon>
        <taxon>Nephilidae</taxon>
        <taxon>Trichonephila</taxon>
    </lineage>
</organism>
<protein>
    <submittedName>
        <fullName evidence="1">Uncharacterized protein</fullName>
    </submittedName>
</protein>
<accession>A0A8X6VXL6</accession>
<keyword evidence="2" id="KW-1185">Reference proteome</keyword>
<gene>
    <name evidence="1" type="ORF">TNCV_1013311</name>
</gene>
<dbReference type="Gene3D" id="3.30.420.10">
    <property type="entry name" value="Ribonuclease H-like superfamily/Ribonuclease H"/>
    <property type="match status" value="1"/>
</dbReference>
<sequence length="88" mass="10308">MGHERATEKVSVGRRSNIAEHLWDLLKPKIHQHNISSKNILKSVLQSEWEKISAEETTKPVNSMPKRLQEVLERRGYPTSYRIAHYPF</sequence>
<dbReference type="EMBL" id="BMAU01021369">
    <property type="protein sequence ID" value="GFY24282.1"/>
    <property type="molecule type" value="Genomic_DNA"/>
</dbReference>
<evidence type="ECO:0000313" key="2">
    <source>
        <dbReference type="Proteomes" id="UP000887159"/>
    </source>
</evidence>
<name>A0A8X6VXL6_TRICX</name>
<comment type="caution">
    <text evidence="1">The sequence shown here is derived from an EMBL/GenBank/DDBJ whole genome shotgun (WGS) entry which is preliminary data.</text>
</comment>
<dbReference type="GO" id="GO:0003676">
    <property type="term" value="F:nucleic acid binding"/>
    <property type="evidence" value="ECO:0007669"/>
    <property type="project" value="InterPro"/>
</dbReference>
<dbReference type="AlphaFoldDB" id="A0A8X6VXL6"/>
<reference evidence="1" key="1">
    <citation type="submission" date="2020-08" db="EMBL/GenBank/DDBJ databases">
        <title>Multicomponent nature underlies the extraordinary mechanical properties of spider dragline silk.</title>
        <authorList>
            <person name="Kono N."/>
            <person name="Nakamura H."/>
            <person name="Mori M."/>
            <person name="Yoshida Y."/>
            <person name="Ohtoshi R."/>
            <person name="Malay A.D."/>
            <person name="Moran D.A.P."/>
            <person name="Tomita M."/>
            <person name="Numata K."/>
            <person name="Arakawa K."/>
        </authorList>
    </citation>
    <scope>NUCLEOTIDE SEQUENCE</scope>
</reference>
<dbReference type="Proteomes" id="UP000887159">
    <property type="component" value="Unassembled WGS sequence"/>
</dbReference>
<evidence type="ECO:0000313" key="1">
    <source>
        <dbReference type="EMBL" id="GFY24282.1"/>
    </source>
</evidence>
<proteinExistence type="predicted"/>